<feature type="transmembrane region" description="Helical" evidence="9">
    <location>
        <begin position="321"/>
        <end position="340"/>
    </location>
</feature>
<dbReference type="RefSeq" id="WP_111444763.1">
    <property type="nucleotide sequence ID" value="NZ_QKZK01000006.1"/>
</dbReference>
<dbReference type="InterPro" id="IPR004673">
    <property type="entry name" value="L-rhamnose-proton_sym_RhaT"/>
</dbReference>
<proteinExistence type="predicted"/>
<dbReference type="OrthoDB" id="9790043at2"/>
<keyword evidence="6" id="KW-0769">Symport</keyword>
<feature type="transmembrane region" description="Helical" evidence="9">
    <location>
        <begin position="6"/>
        <end position="23"/>
    </location>
</feature>
<keyword evidence="1" id="KW-0813">Transport</keyword>
<dbReference type="Proteomes" id="UP000249239">
    <property type="component" value="Unassembled WGS sequence"/>
</dbReference>
<dbReference type="GO" id="GO:0016020">
    <property type="term" value="C:membrane"/>
    <property type="evidence" value="ECO:0007669"/>
    <property type="project" value="InterPro"/>
</dbReference>
<name>A0A2W7NGR2_9BACT</name>
<feature type="transmembrane region" description="Helical" evidence="9">
    <location>
        <begin position="126"/>
        <end position="151"/>
    </location>
</feature>
<keyword evidence="4" id="KW-0762">Sugar transport</keyword>
<dbReference type="Pfam" id="PF06379">
    <property type="entry name" value="RhaT"/>
    <property type="match status" value="1"/>
</dbReference>
<feature type="transmembrane region" description="Helical" evidence="9">
    <location>
        <begin position="217"/>
        <end position="239"/>
    </location>
</feature>
<evidence type="ECO:0000256" key="2">
    <source>
        <dbReference type="ARBA" id="ARBA00022475"/>
    </source>
</evidence>
<keyword evidence="7 9" id="KW-1133">Transmembrane helix</keyword>
<feature type="transmembrane region" description="Helical" evidence="9">
    <location>
        <begin position="259"/>
        <end position="278"/>
    </location>
</feature>
<dbReference type="EMBL" id="QKZK01000006">
    <property type="protein sequence ID" value="PZX18663.1"/>
    <property type="molecule type" value="Genomic_DNA"/>
</dbReference>
<evidence type="ECO:0000313" key="10">
    <source>
        <dbReference type="EMBL" id="PZX18663.1"/>
    </source>
</evidence>
<organism evidence="10 11">
    <name type="scientific">Breznakibacter xylanolyticus</name>
    <dbReference type="NCBI Taxonomy" id="990"/>
    <lineage>
        <taxon>Bacteria</taxon>
        <taxon>Pseudomonadati</taxon>
        <taxon>Bacteroidota</taxon>
        <taxon>Bacteroidia</taxon>
        <taxon>Marinilabiliales</taxon>
        <taxon>Marinilabiliaceae</taxon>
        <taxon>Breznakibacter</taxon>
    </lineage>
</organism>
<evidence type="ECO:0000313" key="11">
    <source>
        <dbReference type="Proteomes" id="UP000249239"/>
    </source>
</evidence>
<dbReference type="GO" id="GO:0015293">
    <property type="term" value="F:symporter activity"/>
    <property type="evidence" value="ECO:0007669"/>
    <property type="project" value="UniProtKB-KW"/>
</dbReference>
<keyword evidence="11" id="KW-1185">Reference proteome</keyword>
<dbReference type="AlphaFoldDB" id="A0A2W7NGR2"/>
<gene>
    <name evidence="10" type="ORF">LX69_01056</name>
</gene>
<feature type="transmembrane region" description="Helical" evidence="9">
    <location>
        <begin position="103"/>
        <end position="120"/>
    </location>
</feature>
<comment type="caution">
    <text evidence="10">The sequence shown here is derived from an EMBL/GenBank/DDBJ whole genome shotgun (WGS) entry which is preliminary data.</text>
</comment>
<reference evidence="10 11" key="1">
    <citation type="submission" date="2018-06" db="EMBL/GenBank/DDBJ databases">
        <title>Genomic Encyclopedia of Archaeal and Bacterial Type Strains, Phase II (KMG-II): from individual species to whole genera.</title>
        <authorList>
            <person name="Goeker M."/>
        </authorList>
    </citation>
    <scope>NUCLEOTIDE SEQUENCE [LARGE SCALE GENOMIC DNA]</scope>
    <source>
        <strain evidence="10 11">DSM 6779</strain>
    </source>
</reference>
<keyword evidence="2" id="KW-1003">Cell membrane</keyword>
<evidence type="ECO:0000256" key="7">
    <source>
        <dbReference type="ARBA" id="ARBA00022989"/>
    </source>
</evidence>
<feature type="transmembrane region" description="Helical" evidence="9">
    <location>
        <begin position="35"/>
        <end position="56"/>
    </location>
</feature>
<evidence type="ECO:0000256" key="5">
    <source>
        <dbReference type="ARBA" id="ARBA00022692"/>
    </source>
</evidence>
<accession>A0A2W7NGR2</accession>
<evidence type="ECO:0000256" key="9">
    <source>
        <dbReference type="SAM" id="Phobius"/>
    </source>
</evidence>
<evidence type="ECO:0000256" key="1">
    <source>
        <dbReference type="ARBA" id="ARBA00022448"/>
    </source>
</evidence>
<evidence type="ECO:0000256" key="4">
    <source>
        <dbReference type="ARBA" id="ARBA00022597"/>
    </source>
</evidence>
<keyword evidence="8 9" id="KW-0472">Membrane</keyword>
<keyword evidence="5 9" id="KW-0812">Transmembrane</keyword>
<evidence type="ECO:0000256" key="3">
    <source>
        <dbReference type="ARBA" id="ARBA00022519"/>
    </source>
</evidence>
<feature type="transmembrane region" description="Helical" evidence="9">
    <location>
        <begin position="290"/>
        <end position="309"/>
    </location>
</feature>
<evidence type="ECO:0000256" key="6">
    <source>
        <dbReference type="ARBA" id="ARBA00022847"/>
    </source>
</evidence>
<protein>
    <submittedName>
        <fullName evidence="10">L-rhamnose-H+ transport protein</fullName>
    </submittedName>
</protein>
<evidence type="ECO:0000256" key="8">
    <source>
        <dbReference type="ARBA" id="ARBA00023136"/>
    </source>
</evidence>
<dbReference type="GO" id="GO:0015153">
    <property type="term" value="F:rhamnose transmembrane transporter activity"/>
    <property type="evidence" value="ECO:0007669"/>
    <property type="project" value="InterPro"/>
</dbReference>
<feature type="transmembrane region" description="Helical" evidence="9">
    <location>
        <begin position="76"/>
        <end position="96"/>
    </location>
</feature>
<feature type="transmembrane region" description="Helical" evidence="9">
    <location>
        <begin position="172"/>
        <end position="194"/>
    </location>
</feature>
<sequence length="341" mass="36235">MSIISGIALMALGSAGASSFYVPQKKIKNWSWESFWAVQSIFAYLLIPFVGAWLIVPSGAFGQVMGYDTTALLKAMGYGMLWGVGGLTFGLSMRYLGVALGQSIALGTCAAFGTIIPPLLAGQDLFATSAGIFMVAGVSVCIAGIAMIGYAGSLKSKNMSEEDKRAAVKEFALKKGILVALLAGVMSACFNLGLNAGDGIRVNAIALGTPELFAKNVVILLVTLGGFVTNFGYCIFLNIKNKTGREYFSLSSSELVNNFLFSALAGLLWYCQFLFMGMGEVQLDPGTRAFAWSILMAFNVLFSNVWGIVLNEWKNSGKQTMVVLVIGLLLLVASTIVGSMK</sequence>
<keyword evidence="3" id="KW-0997">Cell inner membrane</keyword>